<keyword evidence="5" id="KW-0812">Transmembrane</keyword>
<dbReference type="Pfam" id="PF02321">
    <property type="entry name" value="OEP"/>
    <property type="match status" value="2"/>
</dbReference>
<dbReference type="Gene3D" id="1.20.1600.10">
    <property type="entry name" value="Outer membrane efflux proteins (OEP)"/>
    <property type="match status" value="1"/>
</dbReference>
<dbReference type="OrthoDB" id="21543at2"/>
<evidence type="ECO:0000256" key="6">
    <source>
        <dbReference type="ARBA" id="ARBA00023136"/>
    </source>
</evidence>
<dbReference type="GO" id="GO:0015288">
    <property type="term" value="F:porin activity"/>
    <property type="evidence" value="ECO:0007669"/>
    <property type="project" value="TreeGrafter"/>
</dbReference>
<organism evidence="8 9">
    <name type="scientific">Undibacterium parvum</name>
    <dbReference type="NCBI Taxonomy" id="401471"/>
    <lineage>
        <taxon>Bacteria</taxon>
        <taxon>Pseudomonadati</taxon>
        <taxon>Pseudomonadota</taxon>
        <taxon>Betaproteobacteria</taxon>
        <taxon>Burkholderiales</taxon>
        <taxon>Oxalobacteraceae</taxon>
        <taxon>Undibacterium</taxon>
    </lineage>
</organism>
<evidence type="ECO:0000313" key="8">
    <source>
        <dbReference type="EMBL" id="AZP11227.1"/>
    </source>
</evidence>
<dbReference type="SUPFAM" id="SSF56954">
    <property type="entry name" value="Outer membrane efflux proteins (OEP)"/>
    <property type="match status" value="1"/>
</dbReference>
<keyword evidence="9" id="KW-1185">Reference proteome</keyword>
<keyword evidence="3" id="KW-0813">Transport</keyword>
<comment type="similarity">
    <text evidence="2">Belongs to the outer membrane factor (OMF) (TC 1.B.17) family.</text>
</comment>
<comment type="subcellular location">
    <subcellularLocation>
        <location evidence="1">Cell outer membrane</location>
    </subcellularLocation>
</comment>
<evidence type="ECO:0000313" key="9">
    <source>
        <dbReference type="Proteomes" id="UP000275663"/>
    </source>
</evidence>
<gene>
    <name evidence="8" type="ORF">EJN92_03935</name>
</gene>
<dbReference type="KEGG" id="upv:EJN92_03935"/>
<dbReference type="GO" id="GO:0009279">
    <property type="term" value="C:cell outer membrane"/>
    <property type="evidence" value="ECO:0007669"/>
    <property type="project" value="UniProtKB-SubCell"/>
</dbReference>
<evidence type="ECO:0000256" key="5">
    <source>
        <dbReference type="ARBA" id="ARBA00022692"/>
    </source>
</evidence>
<name>A0A3S9HGJ3_9BURK</name>
<keyword evidence="6" id="KW-0472">Membrane</keyword>
<proteinExistence type="inferred from homology"/>
<reference evidence="8 9" key="1">
    <citation type="journal article" date="2011" name="Int. J. Syst. Evol. Microbiol.">
        <title>Description of Undibacterium oligocarboniphilum sp. nov., isolated from purified water, and Undibacterium pigrum strain CCUG 49012 as the type strain of Undibacterium parvum sp. nov., and emended descriptions of the genus Undibacterium and the species Undibacterium pigrum.</title>
        <authorList>
            <person name="Eder W."/>
            <person name="Wanner G."/>
            <person name="Ludwig W."/>
            <person name="Busse H.J."/>
            <person name="Ziemke-Kageler F."/>
            <person name="Lang E."/>
        </authorList>
    </citation>
    <scope>NUCLEOTIDE SEQUENCE [LARGE SCALE GENOMIC DNA]</scope>
    <source>
        <strain evidence="8 9">DSM 23061</strain>
    </source>
</reference>
<dbReference type="EMBL" id="CP034464">
    <property type="protein sequence ID" value="AZP11227.1"/>
    <property type="molecule type" value="Genomic_DNA"/>
</dbReference>
<evidence type="ECO:0000256" key="1">
    <source>
        <dbReference type="ARBA" id="ARBA00004442"/>
    </source>
</evidence>
<evidence type="ECO:0000256" key="4">
    <source>
        <dbReference type="ARBA" id="ARBA00022452"/>
    </source>
</evidence>
<dbReference type="PANTHER" id="PTHR30026:SF20">
    <property type="entry name" value="OUTER MEMBRANE PROTEIN TOLC"/>
    <property type="match status" value="1"/>
</dbReference>
<dbReference type="AlphaFoldDB" id="A0A3S9HGJ3"/>
<dbReference type="GO" id="GO:1990281">
    <property type="term" value="C:efflux pump complex"/>
    <property type="evidence" value="ECO:0007669"/>
    <property type="project" value="TreeGrafter"/>
</dbReference>
<dbReference type="GO" id="GO:0015562">
    <property type="term" value="F:efflux transmembrane transporter activity"/>
    <property type="evidence" value="ECO:0007669"/>
    <property type="project" value="InterPro"/>
</dbReference>
<dbReference type="InterPro" id="IPR051906">
    <property type="entry name" value="TolC-like"/>
</dbReference>
<protein>
    <submittedName>
        <fullName evidence="8">TolC family protein</fullName>
    </submittedName>
</protein>
<evidence type="ECO:0000256" key="3">
    <source>
        <dbReference type="ARBA" id="ARBA00022448"/>
    </source>
</evidence>
<accession>A0A3S9HGJ3</accession>
<dbReference type="Proteomes" id="UP000275663">
    <property type="component" value="Chromosome"/>
</dbReference>
<evidence type="ECO:0000256" key="7">
    <source>
        <dbReference type="ARBA" id="ARBA00023237"/>
    </source>
</evidence>
<dbReference type="InterPro" id="IPR003423">
    <property type="entry name" value="OMP_efflux"/>
</dbReference>
<keyword evidence="4" id="KW-1134">Transmembrane beta strand</keyword>
<dbReference type="PANTHER" id="PTHR30026">
    <property type="entry name" value="OUTER MEMBRANE PROTEIN TOLC"/>
    <property type="match status" value="1"/>
</dbReference>
<evidence type="ECO:0000256" key="2">
    <source>
        <dbReference type="ARBA" id="ARBA00007613"/>
    </source>
</evidence>
<keyword evidence="7" id="KW-0998">Cell outer membrane</keyword>
<sequence length="496" mass="54492">MMKPPFAYSDAYFYSCFYSYAYSHTRHFFTHLLLCNRRWYMALLGMKSTRVVDKIRKNAVSLICVNLFCWPQFSVAAETLEQAWGIALQRDHTLAAAQQKENVAAHQVAAAQANYLPKLALEAGYLRTESEPAAKVNIPALPFLKGVALPFAQDSAYFGGVSVSAPLYTGGKISSGVGAAQAQAEAVQARSQLSKSELKLALAHAYISVLRAEHAVTVANSHIAAVGKHVSDVLALFEQGYVARHDLLASQVALANAEQLGLQAGNALAMARAAYNRWLGRPQDGVVDIFDIGTRSQAAAGSELNRDVNNDLTYLLSSANARRKELQELDLQSLAYKKQAASVAAGHLPQIGVSAGWSKLENRYLAQDKGWWVALVMKWELFDGGLLRNQAAQLSATAQAIQEVQEDTRERIALQVRQSWLSQQESNARMALVGKASEQADETLLLARERYRSGLAPNSDVLDAETRRLQAYSNRDNAIYDRELARLQLQYASGQL</sequence>